<evidence type="ECO:0000313" key="2">
    <source>
        <dbReference type="Proteomes" id="UP000748756"/>
    </source>
</evidence>
<sequence>MDCRNLWRYFANKKHEQLVRYRRHQRGALKNPDVSKVRIDIQGSIYPTDRYAYTHCHFLEAAHSLVYKRIQKLGTPNISVLYLDGDQQARSKALVNADKAVQQFADRVDNNLRIRKQHFINVEN</sequence>
<name>A0A9P5RWY2_9FUNG</name>
<reference evidence="1" key="1">
    <citation type="journal article" date="2020" name="Fungal Divers.">
        <title>Resolving the Mortierellaceae phylogeny through synthesis of multi-gene phylogenetics and phylogenomics.</title>
        <authorList>
            <person name="Vandepol N."/>
            <person name="Liber J."/>
            <person name="Desiro A."/>
            <person name="Na H."/>
            <person name="Kennedy M."/>
            <person name="Barry K."/>
            <person name="Grigoriev I.V."/>
            <person name="Miller A.N."/>
            <person name="O'Donnell K."/>
            <person name="Stajich J.E."/>
            <person name="Bonito G."/>
        </authorList>
    </citation>
    <scope>NUCLEOTIDE SEQUENCE</scope>
    <source>
        <strain evidence="1">NRRL 6426</strain>
    </source>
</reference>
<proteinExistence type="predicted"/>
<accession>A0A9P5RWY2</accession>
<evidence type="ECO:0000313" key="1">
    <source>
        <dbReference type="EMBL" id="KAF9149754.1"/>
    </source>
</evidence>
<dbReference type="OrthoDB" id="2423903at2759"/>
<dbReference type="EMBL" id="JAAAUQ010000491">
    <property type="protein sequence ID" value="KAF9149754.1"/>
    <property type="molecule type" value="Genomic_DNA"/>
</dbReference>
<organism evidence="1 2">
    <name type="scientific">Linnemannia schmuckeri</name>
    <dbReference type="NCBI Taxonomy" id="64567"/>
    <lineage>
        <taxon>Eukaryota</taxon>
        <taxon>Fungi</taxon>
        <taxon>Fungi incertae sedis</taxon>
        <taxon>Mucoromycota</taxon>
        <taxon>Mortierellomycotina</taxon>
        <taxon>Mortierellomycetes</taxon>
        <taxon>Mortierellales</taxon>
        <taxon>Mortierellaceae</taxon>
        <taxon>Linnemannia</taxon>
    </lineage>
</organism>
<comment type="caution">
    <text evidence="1">The sequence shown here is derived from an EMBL/GenBank/DDBJ whole genome shotgun (WGS) entry which is preliminary data.</text>
</comment>
<dbReference type="Proteomes" id="UP000748756">
    <property type="component" value="Unassembled WGS sequence"/>
</dbReference>
<protein>
    <submittedName>
        <fullName evidence="1">Uncharacterized protein</fullName>
    </submittedName>
</protein>
<dbReference type="AlphaFoldDB" id="A0A9P5RWY2"/>
<keyword evidence="2" id="KW-1185">Reference proteome</keyword>
<gene>
    <name evidence="1" type="ORF">BG015_008430</name>
</gene>